<dbReference type="GO" id="GO:0000902">
    <property type="term" value="P:cell morphogenesis"/>
    <property type="evidence" value="ECO:0007669"/>
    <property type="project" value="InterPro"/>
</dbReference>
<dbReference type="SUPFAM" id="SSF48371">
    <property type="entry name" value="ARM repeat"/>
    <property type="match status" value="1"/>
</dbReference>
<dbReference type="Pfam" id="PF14228">
    <property type="entry name" value="MOR2-PAG1_mid"/>
    <property type="match status" value="1"/>
</dbReference>
<feature type="compositionally biased region" description="Polar residues" evidence="1">
    <location>
        <begin position="103"/>
        <end position="114"/>
    </location>
</feature>
<feature type="domain" description="Cell morphogenesis protein C-terminal" evidence="3">
    <location>
        <begin position="2012"/>
        <end position="2262"/>
    </location>
</feature>
<feature type="domain" description="Cell morphogenesis protein N-terminal" evidence="2">
    <location>
        <begin position="406"/>
        <end position="948"/>
    </location>
</feature>
<dbReference type="PANTHER" id="PTHR12295">
    <property type="entry name" value="FURRY-RELATED"/>
    <property type="match status" value="1"/>
</dbReference>
<dbReference type="Pfam" id="PF14225">
    <property type="entry name" value="MOR2-PAG1_C"/>
    <property type="match status" value="1"/>
</dbReference>
<dbReference type="EMBL" id="JAYKXP010000030">
    <property type="protein sequence ID" value="KAK7042996.1"/>
    <property type="molecule type" value="Genomic_DNA"/>
</dbReference>
<evidence type="ECO:0000313" key="5">
    <source>
        <dbReference type="EMBL" id="KAK7042996.1"/>
    </source>
</evidence>
<dbReference type="InterPro" id="IPR025481">
    <property type="entry name" value="Cell_Morphogen_C"/>
</dbReference>
<evidence type="ECO:0000259" key="4">
    <source>
        <dbReference type="Pfam" id="PF14228"/>
    </source>
</evidence>
<dbReference type="PANTHER" id="PTHR12295:SF30">
    <property type="entry name" value="PROTEIN FURRY"/>
    <property type="match status" value="1"/>
</dbReference>
<dbReference type="Proteomes" id="UP001383192">
    <property type="component" value="Unassembled WGS sequence"/>
</dbReference>
<dbReference type="GO" id="GO:0005938">
    <property type="term" value="C:cell cortex"/>
    <property type="evidence" value="ECO:0007669"/>
    <property type="project" value="TreeGrafter"/>
</dbReference>
<feature type="region of interest" description="Disordered" evidence="1">
    <location>
        <begin position="1"/>
        <end position="270"/>
    </location>
</feature>
<dbReference type="InterPro" id="IPR016024">
    <property type="entry name" value="ARM-type_fold"/>
</dbReference>
<evidence type="ECO:0000256" key="1">
    <source>
        <dbReference type="SAM" id="MobiDB-lite"/>
    </source>
</evidence>
<comment type="caution">
    <text evidence="5">The sequence shown here is derived from an EMBL/GenBank/DDBJ whole genome shotgun (WGS) entry which is preliminary data.</text>
</comment>
<feature type="compositionally biased region" description="Low complexity" evidence="1">
    <location>
        <begin position="85"/>
        <end position="96"/>
    </location>
</feature>
<feature type="domain" description="Cell morphogenesis central region" evidence="4">
    <location>
        <begin position="1804"/>
        <end position="1983"/>
    </location>
</feature>
<gene>
    <name evidence="5" type="primary">TAO3</name>
    <name evidence="5" type="ORF">VNI00_008734</name>
</gene>
<keyword evidence="6" id="KW-1185">Reference proteome</keyword>
<feature type="compositionally biased region" description="Low complexity" evidence="1">
    <location>
        <begin position="115"/>
        <end position="131"/>
    </location>
</feature>
<organism evidence="5 6">
    <name type="scientific">Paramarasmius palmivorus</name>
    <dbReference type="NCBI Taxonomy" id="297713"/>
    <lineage>
        <taxon>Eukaryota</taxon>
        <taxon>Fungi</taxon>
        <taxon>Dikarya</taxon>
        <taxon>Basidiomycota</taxon>
        <taxon>Agaricomycotina</taxon>
        <taxon>Agaricomycetes</taxon>
        <taxon>Agaricomycetidae</taxon>
        <taxon>Agaricales</taxon>
        <taxon>Marasmiineae</taxon>
        <taxon>Marasmiaceae</taxon>
        <taxon>Paramarasmius</taxon>
    </lineage>
</organism>
<feature type="compositionally biased region" description="Polar residues" evidence="1">
    <location>
        <begin position="182"/>
        <end position="192"/>
    </location>
</feature>
<dbReference type="InterPro" id="IPR039867">
    <property type="entry name" value="Furry/Tao3/Mor2"/>
</dbReference>
<evidence type="ECO:0000259" key="2">
    <source>
        <dbReference type="Pfam" id="PF14222"/>
    </source>
</evidence>
<feature type="compositionally biased region" description="Low complexity" evidence="1">
    <location>
        <begin position="369"/>
        <end position="386"/>
    </location>
</feature>
<evidence type="ECO:0000259" key="3">
    <source>
        <dbReference type="Pfam" id="PF14225"/>
    </source>
</evidence>
<feature type="compositionally biased region" description="Polar residues" evidence="1">
    <location>
        <begin position="207"/>
        <end position="217"/>
    </location>
</feature>
<dbReference type="InterPro" id="IPR029473">
    <property type="entry name" value="MOR2-PAG1_mid"/>
</dbReference>
<feature type="compositionally biased region" description="Polar residues" evidence="1">
    <location>
        <begin position="159"/>
        <end position="172"/>
    </location>
</feature>
<name>A0AAW0CT84_9AGAR</name>
<evidence type="ECO:0000313" key="6">
    <source>
        <dbReference type="Proteomes" id="UP001383192"/>
    </source>
</evidence>
<proteinExistence type="predicted"/>
<dbReference type="InterPro" id="IPR025614">
    <property type="entry name" value="Cell_morpho_N"/>
</dbReference>
<accession>A0AAW0CT84</accession>
<dbReference type="GO" id="GO:0030427">
    <property type="term" value="C:site of polarized growth"/>
    <property type="evidence" value="ECO:0007669"/>
    <property type="project" value="TreeGrafter"/>
</dbReference>
<dbReference type="Pfam" id="PF14222">
    <property type="entry name" value="MOR2-PAG1_N"/>
    <property type="match status" value="1"/>
</dbReference>
<feature type="region of interest" description="Disordered" evidence="1">
    <location>
        <begin position="369"/>
        <end position="388"/>
    </location>
</feature>
<protein>
    <submittedName>
        <fullName evidence="5">Cell morphogenesis protein PAG1</fullName>
    </submittedName>
</protein>
<sequence length="2456" mass="274047">MSDSIQITIPDLEEDDFGGSNTTPFGRSGNAFGFGSGGGGFGQASAFSAGLGFGPSEDSPTLMTPVAAPERGERSYFSSHSRGDSVTSVESTGSSSARFAYPNRSQTSFATSIHSTPSTSTGFSKKTSFASIRNAFKSGKTSEPPPLPQPDHILKNHFNRSTSSLNNATPQAMTPRGALATSPPNGRPSTPSDGRFRGATFKKAHSQAKSFHSQSGSIFHISDGGSDGHGLPFSSSSPPPVPRVPNSFGDVLAGDTHTLPDVDEDKVEPNPKTPSDFALHAVFMRFASSAEAKMDTFLRQALEQDPPLAEYMGPAIDPQFDEILKSLGQIAHKHAKPVLDSVMRWRRSQLENVGSEYIRFHMSQSSPSHIVSSNSGNASSNNPSTSIHVNGSRVVRTHDVPGLLNERKSLAAIYIMCRALIAVVQTLGKDAIGENMGYTLERTTFDQFRKPDLKLLLQSKNHRTNSELSAALLGHLANIRFVSVTDRFLAELNPVAHGQVPKDQDMKYENLVLGLKHIQIKVWPPEAFEEGAEFMEQLSKSFAHAHGNRLKSAFAETLVHILHPIGKTAQAEINNPMWAKAIEVIYPKAREMASKPRYWNVAFPLAITSLLVPRLKEKSHPQRPAIMNGLMRLVWTYLYRCPETASTTATKLDGLLKHIFPTRSSKSLPLEDHLEPFVLITHFILSRHFEYGRDLCLELMQESAINSYHQSNGNVSSAFVPDRAAIAVQAFLLSLHGLERESPTPTWPSSSDFFSMPSAEDYPSSSDFVPPSLLSKSIIQESYERMGSVLAIIANFCDASVGYMSVFDEQWSTTRMNLSFEEAHNYIIRKHPDGVSVAYHSNLAHQIMMLQTCFKAWPRLLHESLPVGDAIDMLLRGVVHVEPAVGEVAREAIKRFLSDATHSLLAVSRITYFLFSPQRISTEGTGTKLVFESRQLLDLWVTAVDGWVRALLKLPVEEIMEQEDALSQRCQEIEAGALFLMSHETRSIHMAGVKILRILGLLMEHISPEPHSPSELPTTFMFFVEEFHRGGANTSYLEGFEELLDKPEIMRLDQWKQSKRIDNALRIADSSSEKDRKLWRHVFPAFMQACMHYPAPNLALFRDSLMASASRYHPTISHLAGLSSRLPVGRSQVGYEKNGSRLVQDNHTLIDQWHMWVKILCATATLPESSRPALTQIGRDHSRAPSSDASFERERLSTSRGLFRYLTPFLDSEYTPFRDAAVLCISSFPVDAYPQLLEDLSLLAGRQFYDDPRTKTGVSAAVEQNLSLLAARPIYTDPQGKMNNIAGERLRRQERLHSAVARIYYLTAVNLQHQRSAGRQAALANVLKFVRNTQSFLTTLEMRDNHTLQRLRRYFCGTVERLFDGLATLKDSDRFIPPNMHLTLYRLCEEWCQFGPQSESIKQRLNYMEKAVLAEAPPNGVNDALEHFREETLLLSYAAVGAMSTLCHKAFAPPGVSSGSPTNHHSPDHLKPLTSSNLLERLSAILTSAHLPTQDRGKRALRAVLSVNSSDKALLDEALRRAIVNTDQADTNHERFFEVISDIVCSSEGHGFTFAQIICLALSNLCHPQSKTRREAFDMLEAVHHQYGGLLTMSQFEATIGSSAAGTFVHSHRQLADFLAGEHPDQGAAILALLAAWLPAFPATSLSNMVTVLLLQSLEFWISNIQLMTEDRTHLLEQGHLALYHLMALTLRYSQSHPEQILVLWTRLVEPPNQSNGHATVRFLLEQSHKVGSTVFIDSAANIVACICQAATGREIFQEVCSVIEPVRMLPTIEHKLTFPDARDMELWSDLDALFVDGRPRLPLGSAQFAWLFLAEVTLQRQWELVDQLPVLLHSLFTHLDNRTSYVRLRARRMLYLLLRSWAPGYDELPDRAKYPNRSMLKNDLADLEREAEEMYWKEEEKGVEVEGKMKWLCSRVLAFLEPLCPSLRERWGTLALEWGTACSIRSIAFRSLQIFRALLPRVKMPQLALLLGRLSNTISAPDDSVKLFTTEIILTLNAIVASPEFDIALLPQIFWCTCASLSTTIEQEFAEVLSLLQSILERVDFDDPAIVEALLSHRPLEWKGNGSLQRDLLPGLRSAQTSGTTLRILRTLSSYTDSRLIDSTDARIRDLYTLSLPWCLHAMMPDNSVDDELRQFAENIGNLAKVEGRQSISKIMSSFAKGHFRTRDDFLRQSVSSLREHYGANYWTEIVTLLMGLVLNRERWLRIQAMQILKVLFQQRETRSPVERLGSELLMPLLRLLETDLASQALDVLEEEMTMSGGLAAKHVLRMSMHSKMLPAPKDVDSCATVFGVPEESGWCVVKADEMRQTCRTNIEGVFDTCSMPSRPSRIEFEPEEVEALASNSPLEEDLGGLVQNLHDLTTFFQDDNTKISASISMPNRRLEARVAAILAKSTATDTVNDVPPTPFVDVFHVGAISSDEDSDSYSIESDSELDAFYFDSASIYSSAPNGSHLR</sequence>
<reference evidence="5 6" key="1">
    <citation type="submission" date="2024-01" db="EMBL/GenBank/DDBJ databases">
        <title>A draft genome for a cacao thread blight-causing isolate of Paramarasmius palmivorus.</title>
        <authorList>
            <person name="Baruah I.K."/>
            <person name="Bukari Y."/>
            <person name="Amoako-Attah I."/>
            <person name="Meinhardt L.W."/>
            <person name="Bailey B.A."/>
            <person name="Cohen S.P."/>
        </authorList>
    </citation>
    <scope>NUCLEOTIDE SEQUENCE [LARGE SCALE GENOMIC DNA]</scope>
    <source>
        <strain evidence="5 6">GH-12</strain>
    </source>
</reference>
<feature type="compositionally biased region" description="Gly residues" evidence="1">
    <location>
        <begin position="32"/>
        <end position="42"/>
    </location>
</feature>